<sequence>MDRLGEEACLEKLDRILLDDSAWCESESVSKVSVCAAKFIVLLTCMNDRYRNIGVPELQMEFIELQKELLEDLRLRFVQISREEQGRSNKYCLILNSARHIVCSVSQWSDIPFFIKLENDLEHGEVGLLHVPLGRLDFVVNDMVKSLGDLVYYEVKAQSLGY</sequence>
<gene>
    <name evidence="1" type="ORF">FKW44_018468</name>
</gene>
<dbReference type="EMBL" id="CP045902">
    <property type="protein sequence ID" value="QQP38006.1"/>
    <property type="molecule type" value="Genomic_DNA"/>
</dbReference>
<evidence type="ECO:0000313" key="1">
    <source>
        <dbReference type="EMBL" id="QQP38006.1"/>
    </source>
</evidence>
<dbReference type="GO" id="GO:0060628">
    <property type="term" value="P:regulation of ER to Golgi vesicle-mediated transport"/>
    <property type="evidence" value="ECO:0007669"/>
    <property type="project" value="TreeGrafter"/>
</dbReference>
<dbReference type="GO" id="GO:0070939">
    <property type="term" value="C:Dsl1/NZR complex"/>
    <property type="evidence" value="ECO:0007669"/>
    <property type="project" value="InterPro"/>
</dbReference>
<protein>
    <submittedName>
        <fullName evidence="1">RAD50-interacting protein 1-like</fullName>
    </submittedName>
</protein>
<evidence type="ECO:0000313" key="2">
    <source>
        <dbReference type="Proteomes" id="UP000595437"/>
    </source>
</evidence>
<keyword evidence="2" id="KW-1185">Reference proteome</keyword>
<dbReference type="InterPro" id="IPR007528">
    <property type="entry name" value="RINT1_Tip20"/>
</dbReference>
<accession>A0A7T8JXQ5</accession>
<dbReference type="GO" id="GO:0006890">
    <property type="term" value="P:retrograde vesicle-mediated transport, Golgi to endoplasmic reticulum"/>
    <property type="evidence" value="ECO:0007669"/>
    <property type="project" value="InterPro"/>
</dbReference>
<dbReference type="PROSITE" id="PS51386">
    <property type="entry name" value="RINT1_TIP20"/>
    <property type="match status" value="1"/>
</dbReference>
<organism evidence="1 2">
    <name type="scientific">Caligus rogercresseyi</name>
    <name type="common">Sea louse</name>
    <dbReference type="NCBI Taxonomy" id="217165"/>
    <lineage>
        <taxon>Eukaryota</taxon>
        <taxon>Metazoa</taxon>
        <taxon>Ecdysozoa</taxon>
        <taxon>Arthropoda</taxon>
        <taxon>Crustacea</taxon>
        <taxon>Multicrustacea</taxon>
        <taxon>Hexanauplia</taxon>
        <taxon>Copepoda</taxon>
        <taxon>Siphonostomatoida</taxon>
        <taxon>Caligidae</taxon>
        <taxon>Caligus</taxon>
    </lineage>
</organism>
<feature type="non-terminal residue" evidence="1">
    <location>
        <position position="162"/>
    </location>
</feature>
<name>A0A7T8JXQ5_CALRO</name>
<dbReference type="AlphaFoldDB" id="A0A7T8JXQ5"/>
<dbReference type="Proteomes" id="UP000595437">
    <property type="component" value="Chromosome 13"/>
</dbReference>
<dbReference type="Pfam" id="PF04437">
    <property type="entry name" value="RINT1_TIP1"/>
    <property type="match status" value="1"/>
</dbReference>
<reference evidence="2" key="1">
    <citation type="submission" date="2021-01" db="EMBL/GenBank/DDBJ databases">
        <title>Caligus Genome Assembly.</title>
        <authorList>
            <person name="Gallardo-Escarate C."/>
        </authorList>
    </citation>
    <scope>NUCLEOTIDE SEQUENCE [LARGE SCALE GENOMIC DNA]</scope>
</reference>
<dbReference type="OrthoDB" id="2189254at2759"/>
<proteinExistence type="predicted"/>
<dbReference type="GO" id="GO:0006888">
    <property type="term" value="P:endoplasmic reticulum to Golgi vesicle-mediated transport"/>
    <property type="evidence" value="ECO:0007669"/>
    <property type="project" value="InterPro"/>
</dbReference>
<dbReference type="PANTHER" id="PTHR13520">
    <property type="entry name" value="RAD50-INTERACTING PROTEIN 1 RINT-1"/>
    <property type="match status" value="1"/>
</dbReference>
<dbReference type="PANTHER" id="PTHR13520:SF0">
    <property type="entry name" value="RAD50-INTERACTING PROTEIN 1"/>
    <property type="match status" value="1"/>
</dbReference>